<sequence>MRLYSRREFNLMALVCFALIVFEAVPVLADDPCAVQHPFMPPRAEFVGQCPNCGMIRSMWARTWMAFENSTGKYEACSFHCLADMAVKAGEKPRSVETAIYTAPEKMVPANTAWFVVGSKAKGTMTMNSKIAFSSNEEAEAFAKSCGGKVQSFPDTFSLAREELPKENAMIAQKRIKDGKIVEPVDNKDECPVCHMYPARYPKNRCQLIDAQKAVYHFCSTQCLFAFLNDPKPFANKDVKPTMIWVADYPSESWISAKTAYYLVGSRVQGPMGHEALAFDKNAEALSLSRQEGGNVLMFPEVGIEKIKAKE</sequence>
<evidence type="ECO:0000313" key="2">
    <source>
        <dbReference type="Proteomes" id="UP000807825"/>
    </source>
</evidence>
<name>A0A9D6V163_9BACT</name>
<proteinExistence type="predicted"/>
<dbReference type="EMBL" id="JACRDE010000314">
    <property type="protein sequence ID" value="MBI5250176.1"/>
    <property type="molecule type" value="Genomic_DNA"/>
</dbReference>
<dbReference type="PANTHER" id="PTHR41247:SF1">
    <property type="entry name" value="HTH-TYPE TRANSCRIPTIONAL REPRESSOR YCNK"/>
    <property type="match status" value="1"/>
</dbReference>
<dbReference type="Gene3D" id="3.30.70.2050">
    <property type="match status" value="2"/>
</dbReference>
<gene>
    <name evidence="1" type="ORF">HY912_11840</name>
</gene>
<comment type="caution">
    <text evidence="1">The sequence shown here is derived from an EMBL/GenBank/DDBJ whole genome shotgun (WGS) entry which is preliminary data.</text>
</comment>
<protein>
    <submittedName>
        <fullName evidence="1">Nitrous oxide reductase accessory protein NosL</fullName>
    </submittedName>
</protein>
<organism evidence="1 2">
    <name type="scientific">Desulfomonile tiedjei</name>
    <dbReference type="NCBI Taxonomy" id="2358"/>
    <lineage>
        <taxon>Bacteria</taxon>
        <taxon>Pseudomonadati</taxon>
        <taxon>Thermodesulfobacteriota</taxon>
        <taxon>Desulfomonilia</taxon>
        <taxon>Desulfomonilales</taxon>
        <taxon>Desulfomonilaceae</taxon>
        <taxon>Desulfomonile</taxon>
    </lineage>
</organism>
<dbReference type="Proteomes" id="UP000807825">
    <property type="component" value="Unassembled WGS sequence"/>
</dbReference>
<reference evidence="1" key="1">
    <citation type="submission" date="2020-07" db="EMBL/GenBank/DDBJ databases">
        <title>Huge and variable diversity of episymbiotic CPR bacteria and DPANN archaea in groundwater ecosystems.</title>
        <authorList>
            <person name="He C.Y."/>
            <person name="Keren R."/>
            <person name="Whittaker M."/>
            <person name="Farag I.F."/>
            <person name="Doudna J."/>
            <person name="Cate J.H.D."/>
            <person name="Banfield J.F."/>
        </authorList>
    </citation>
    <scope>NUCLEOTIDE SEQUENCE</scope>
    <source>
        <strain evidence="1">NC_groundwater_1664_Pr3_B-0.1um_52_9</strain>
    </source>
</reference>
<dbReference type="AlphaFoldDB" id="A0A9D6V163"/>
<dbReference type="InterPro" id="IPR008719">
    <property type="entry name" value="N2O_reductase_NosL"/>
</dbReference>
<dbReference type="PANTHER" id="PTHR41247">
    <property type="entry name" value="HTH-TYPE TRANSCRIPTIONAL REPRESSOR YCNK"/>
    <property type="match status" value="1"/>
</dbReference>
<evidence type="ECO:0000313" key="1">
    <source>
        <dbReference type="EMBL" id="MBI5250176.1"/>
    </source>
</evidence>
<dbReference type="SUPFAM" id="SSF160387">
    <property type="entry name" value="NosL/MerB-like"/>
    <property type="match status" value="2"/>
</dbReference>
<accession>A0A9D6V163</accession>
<dbReference type="Pfam" id="PF05573">
    <property type="entry name" value="NosL"/>
    <property type="match status" value="2"/>
</dbReference>